<reference evidence="2" key="1">
    <citation type="submission" date="2022-08" db="EMBL/GenBank/DDBJ databases">
        <authorList>
            <person name="Gutierrez-Valencia J."/>
        </authorList>
    </citation>
    <scope>NUCLEOTIDE SEQUENCE</scope>
</reference>
<dbReference type="AlphaFoldDB" id="A0AAV0P4Q4"/>
<proteinExistence type="predicted"/>
<organism evidence="2 3">
    <name type="scientific">Linum tenue</name>
    <dbReference type="NCBI Taxonomy" id="586396"/>
    <lineage>
        <taxon>Eukaryota</taxon>
        <taxon>Viridiplantae</taxon>
        <taxon>Streptophyta</taxon>
        <taxon>Embryophyta</taxon>
        <taxon>Tracheophyta</taxon>
        <taxon>Spermatophyta</taxon>
        <taxon>Magnoliopsida</taxon>
        <taxon>eudicotyledons</taxon>
        <taxon>Gunneridae</taxon>
        <taxon>Pentapetalae</taxon>
        <taxon>rosids</taxon>
        <taxon>fabids</taxon>
        <taxon>Malpighiales</taxon>
        <taxon>Linaceae</taxon>
        <taxon>Linum</taxon>
    </lineage>
</organism>
<accession>A0AAV0P4Q4</accession>
<evidence type="ECO:0000313" key="3">
    <source>
        <dbReference type="Proteomes" id="UP001154282"/>
    </source>
</evidence>
<evidence type="ECO:0000313" key="2">
    <source>
        <dbReference type="EMBL" id="CAI0465924.1"/>
    </source>
</evidence>
<dbReference type="Proteomes" id="UP001154282">
    <property type="component" value="Unassembled WGS sequence"/>
</dbReference>
<keyword evidence="1" id="KW-0732">Signal</keyword>
<dbReference type="EMBL" id="CAMGYJ010000008">
    <property type="protein sequence ID" value="CAI0465924.1"/>
    <property type="molecule type" value="Genomic_DNA"/>
</dbReference>
<keyword evidence="3" id="KW-1185">Reference proteome</keyword>
<feature type="signal peptide" evidence="1">
    <location>
        <begin position="1"/>
        <end position="27"/>
    </location>
</feature>
<evidence type="ECO:0000256" key="1">
    <source>
        <dbReference type="SAM" id="SignalP"/>
    </source>
</evidence>
<gene>
    <name evidence="2" type="ORF">LITE_LOCUS36810</name>
</gene>
<name>A0AAV0P4Q4_9ROSI</name>
<comment type="caution">
    <text evidence="2">The sequence shown here is derived from an EMBL/GenBank/DDBJ whole genome shotgun (WGS) entry which is preliminary data.</text>
</comment>
<feature type="chain" id="PRO_5043628438" evidence="1">
    <location>
        <begin position="28"/>
        <end position="102"/>
    </location>
</feature>
<sequence>MKTSSTSTTIFSVITLMCLFLGNEVVAWPRHNPDEPWDPKHYCKFTSFPEYFVRGHHCKEDRICDIACNDKFGDELGLVVVGKCEKQQCACFALCAVPYGHH</sequence>
<protein>
    <submittedName>
        <fullName evidence="2">Uncharacterized protein</fullName>
    </submittedName>
</protein>